<dbReference type="EMBL" id="CP016809">
    <property type="protein sequence ID" value="ANY71872.1"/>
    <property type="molecule type" value="Genomic_DNA"/>
</dbReference>
<dbReference type="AlphaFoldDB" id="A0A1B2DVX5"/>
<evidence type="ECO:0000256" key="1">
    <source>
        <dbReference type="SAM" id="MobiDB-lite"/>
    </source>
</evidence>
<gene>
    <name evidence="2" type="ORF">BBD41_04325</name>
</gene>
<proteinExistence type="predicted"/>
<organism evidence="2">
    <name type="scientific">Paenibacillus ihbetae</name>
    <dbReference type="NCBI Taxonomy" id="1870820"/>
    <lineage>
        <taxon>Bacteria</taxon>
        <taxon>Bacillati</taxon>
        <taxon>Bacillota</taxon>
        <taxon>Bacilli</taxon>
        <taxon>Bacillales</taxon>
        <taxon>Paenibacillaceae</taxon>
        <taxon>Paenibacillus</taxon>
    </lineage>
</organism>
<evidence type="ECO:0000313" key="2">
    <source>
        <dbReference type="EMBL" id="ANY71872.1"/>
    </source>
</evidence>
<name>A0A1B2DVX5_9BACL</name>
<sequence length="70" mass="7798">MPQRSGGMQQKNRSVRPLPPDSYLVNESFRESGGNSDRKLHPRRGGQGNSIEAGDLHPVRSGQFKMRPPI</sequence>
<feature type="region of interest" description="Disordered" evidence="1">
    <location>
        <begin position="1"/>
        <end position="70"/>
    </location>
</feature>
<accession>A0A1B2DVX5</accession>
<protein>
    <submittedName>
        <fullName evidence="2">Uncharacterized protein</fullName>
    </submittedName>
</protein>
<dbReference type="KEGG" id="pib:BBD41_04325"/>
<reference evidence="2" key="1">
    <citation type="submission" date="2016-08" db="EMBL/GenBank/DDBJ databases">
        <title>Complete Genome Seqeunce of Paenibacillus sp. nov. IHBB 9852 from high altitute lake of Indian trans-Himalayas.</title>
        <authorList>
            <person name="Kiran S."/>
            <person name="Swarnkar M.K."/>
            <person name="Rana A."/>
            <person name="Tewari R."/>
            <person name="Gulati A."/>
        </authorList>
    </citation>
    <scope>NUCLEOTIDE SEQUENCE [LARGE SCALE GENOMIC DNA]</scope>
    <source>
        <strain evidence="2">IHBB 9852</strain>
    </source>
</reference>
<feature type="compositionally biased region" description="Polar residues" evidence="1">
    <location>
        <begin position="1"/>
        <end position="12"/>
    </location>
</feature>